<evidence type="ECO:0000313" key="2">
    <source>
        <dbReference type="Proteomes" id="UP000324897"/>
    </source>
</evidence>
<dbReference type="PANTHER" id="PTHR34709:SF75">
    <property type="entry name" value="FBD DOMAIN-CONTAINING PROTEIN"/>
    <property type="match status" value="1"/>
</dbReference>
<evidence type="ECO:0008006" key="3">
    <source>
        <dbReference type="Google" id="ProtNLM"/>
    </source>
</evidence>
<keyword evidence="2" id="KW-1185">Reference proteome</keyword>
<comment type="caution">
    <text evidence="1">The sequence shown here is derived from an EMBL/GenBank/DDBJ whole genome shotgun (WGS) entry which is preliminary data.</text>
</comment>
<dbReference type="InterPro" id="IPR055312">
    <property type="entry name" value="FBL15-like"/>
</dbReference>
<dbReference type="PANTHER" id="PTHR34709">
    <property type="entry name" value="OS10G0396666 PROTEIN"/>
    <property type="match status" value="1"/>
</dbReference>
<protein>
    <recommendedName>
        <fullName evidence="3">FBD domain-containing protein</fullName>
    </recommendedName>
</protein>
<name>A0A5J9VTX0_9POAL</name>
<reference evidence="1 2" key="1">
    <citation type="journal article" date="2019" name="Sci. Rep.">
        <title>A high-quality genome of Eragrostis curvula grass provides insights into Poaceae evolution and supports new strategies to enhance forage quality.</title>
        <authorList>
            <person name="Carballo J."/>
            <person name="Santos B.A.C.M."/>
            <person name="Zappacosta D."/>
            <person name="Garbus I."/>
            <person name="Selva J.P."/>
            <person name="Gallo C.A."/>
            <person name="Diaz A."/>
            <person name="Albertini E."/>
            <person name="Caccamo M."/>
            <person name="Echenique V."/>
        </authorList>
    </citation>
    <scope>NUCLEOTIDE SEQUENCE [LARGE SCALE GENOMIC DNA]</scope>
    <source>
        <strain evidence="2">cv. Victoria</strain>
        <tissue evidence="1">Leaf</tissue>
    </source>
</reference>
<evidence type="ECO:0000313" key="1">
    <source>
        <dbReference type="EMBL" id="TVU39193.1"/>
    </source>
</evidence>
<dbReference type="AlphaFoldDB" id="A0A5J9VTX0"/>
<sequence>MPMALPPTGEFSRLESLELVTVCNIFPALLPICPRLRRLRIWRCRELKEMTVHSTTLEELVVECYCLRTGIRRIDIDAPELKEAKLEVPTGREFDVSFSAPKLEKLVWESGNLVSEIGFPMMLGMLRYSLKDGVRTLRLDITCKKEEEDEELCPQDCPCRQPVDWKSETLSLPDLQEVLISYNFKEFKEGNEEVDFLKLLFRCARGLKCVDVGVNGEVYDEICSICRENPHVKCHVSC</sequence>
<proteinExistence type="predicted"/>
<accession>A0A5J9VTX0</accession>
<dbReference type="Gramene" id="TVU39193">
    <property type="protein sequence ID" value="TVU39193"/>
    <property type="gene ID" value="EJB05_12600"/>
</dbReference>
<gene>
    <name evidence="1" type="ORF">EJB05_12600</name>
</gene>
<dbReference type="EMBL" id="RWGY01000007">
    <property type="protein sequence ID" value="TVU39193.1"/>
    <property type="molecule type" value="Genomic_DNA"/>
</dbReference>
<dbReference type="Proteomes" id="UP000324897">
    <property type="component" value="Chromosome 4"/>
</dbReference>
<organism evidence="1 2">
    <name type="scientific">Eragrostis curvula</name>
    <name type="common">weeping love grass</name>
    <dbReference type="NCBI Taxonomy" id="38414"/>
    <lineage>
        <taxon>Eukaryota</taxon>
        <taxon>Viridiplantae</taxon>
        <taxon>Streptophyta</taxon>
        <taxon>Embryophyta</taxon>
        <taxon>Tracheophyta</taxon>
        <taxon>Spermatophyta</taxon>
        <taxon>Magnoliopsida</taxon>
        <taxon>Liliopsida</taxon>
        <taxon>Poales</taxon>
        <taxon>Poaceae</taxon>
        <taxon>PACMAD clade</taxon>
        <taxon>Chloridoideae</taxon>
        <taxon>Eragrostideae</taxon>
        <taxon>Eragrostidinae</taxon>
        <taxon>Eragrostis</taxon>
    </lineage>
</organism>